<feature type="transmembrane region" description="Helical" evidence="2">
    <location>
        <begin position="414"/>
        <end position="431"/>
    </location>
</feature>
<reference evidence="3" key="1">
    <citation type="submission" date="2019-06" db="EMBL/GenBank/DDBJ databases">
        <authorList>
            <person name="Zheng W."/>
        </authorList>
    </citation>
    <scope>NUCLEOTIDE SEQUENCE</scope>
    <source>
        <strain evidence="3">QDHG01</strain>
    </source>
</reference>
<organism evidence="3 4">
    <name type="scientific">Halteria grandinella</name>
    <dbReference type="NCBI Taxonomy" id="5974"/>
    <lineage>
        <taxon>Eukaryota</taxon>
        <taxon>Sar</taxon>
        <taxon>Alveolata</taxon>
        <taxon>Ciliophora</taxon>
        <taxon>Intramacronucleata</taxon>
        <taxon>Spirotrichea</taxon>
        <taxon>Stichotrichia</taxon>
        <taxon>Sporadotrichida</taxon>
        <taxon>Halteriidae</taxon>
        <taxon>Halteria</taxon>
    </lineage>
</organism>
<dbReference type="Proteomes" id="UP000785679">
    <property type="component" value="Unassembled WGS sequence"/>
</dbReference>
<feature type="transmembrane region" description="Helical" evidence="2">
    <location>
        <begin position="189"/>
        <end position="210"/>
    </location>
</feature>
<comment type="caution">
    <text evidence="3">The sequence shown here is derived from an EMBL/GenBank/DDBJ whole genome shotgun (WGS) entry which is preliminary data.</text>
</comment>
<keyword evidence="2" id="KW-0812">Transmembrane</keyword>
<proteinExistence type="predicted"/>
<keyword evidence="2" id="KW-0472">Membrane</keyword>
<keyword evidence="2" id="KW-1133">Transmembrane helix</keyword>
<dbReference type="AlphaFoldDB" id="A0A8J8NR82"/>
<keyword evidence="4" id="KW-1185">Reference proteome</keyword>
<protein>
    <submittedName>
        <fullName evidence="3">Uncharacterized protein</fullName>
    </submittedName>
</protein>
<dbReference type="EMBL" id="RRYP01008669">
    <property type="protein sequence ID" value="TNV79618.1"/>
    <property type="molecule type" value="Genomic_DNA"/>
</dbReference>
<accession>A0A8J8NR82</accession>
<feature type="region of interest" description="Disordered" evidence="1">
    <location>
        <begin position="8"/>
        <end position="31"/>
    </location>
</feature>
<feature type="transmembrane region" description="Helical" evidence="2">
    <location>
        <begin position="66"/>
        <end position="83"/>
    </location>
</feature>
<evidence type="ECO:0000256" key="1">
    <source>
        <dbReference type="SAM" id="MobiDB-lite"/>
    </source>
</evidence>
<name>A0A8J8NR82_HALGN</name>
<sequence length="494" mass="56477">MVIQYYQKMSRRQPRFQPPPPPQAQQQVSQEEPAVGANQFSHLIRMLIVQSIQSKIMGVKKFPTPIKLLLFFGIFITLCAYDVSRYLNDRPQNLYELIGVGRGANASEIGMACDNYSASVKEVVQQIEEGYLDKVVLQQRFKLTLDQLEDLRVTLTNDELRDIYEKVGQQTTAADYQERKGHVPQAVRYMQALGSSMQLAGFFMLVFVFIEKHQVFAKQVSMTSLLLAIYTSVYMRFPKEGDRDNDLAALVNGLPFLQNLTIHEKATLLVTTFANLFQFIMSLSRLIDGNPTEDVKMKYKKFQKKSFNSQLLCELMSPMRVVAPELPVDQPAVLVQEGIEGEVQPQSIPPPPPVQALPPAPTDQDPLKKELFDAFHYVGKTRQVAFIATYKTMIEEKKRQLEQMGKFQKIKRNFMKIVIAIGVLAIIYFNVKSKTVSVVSTESMEESTGGNVEAEGMFEEAPVYEESNKPYEYQEREEDYKFEEEVEYIDRDSL</sequence>
<gene>
    <name evidence="3" type="ORF">FGO68_gene14645</name>
</gene>
<evidence type="ECO:0000256" key="2">
    <source>
        <dbReference type="SAM" id="Phobius"/>
    </source>
</evidence>
<evidence type="ECO:0000313" key="3">
    <source>
        <dbReference type="EMBL" id="TNV79618.1"/>
    </source>
</evidence>
<dbReference type="OrthoDB" id="10636537at2759"/>
<evidence type="ECO:0000313" key="4">
    <source>
        <dbReference type="Proteomes" id="UP000785679"/>
    </source>
</evidence>